<proteinExistence type="predicted"/>
<keyword evidence="2" id="KW-1185">Reference proteome</keyword>
<comment type="caution">
    <text evidence="1">The sequence shown here is derived from an EMBL/GenBank/DDBJ whole genome shotgun (WGS) entry which is preliminary data.</text>
</comment>
<gene>
    <name evidence="1" type="ORF">V1478_010897</name>
</gene>
<sequence>MLFPPYVQFIKFVGFADITYNDDNEDADATMTTMTKNSLTEDSTFCIKEKFETMRLLTSQI</sequence>
<evidence type="ECO:0000313" key="1">
    <source>
        <dbReference type="EMBL" id="KAL2719435.1"/>
    </source>
</evidence>
<accession>A0ABD2AIE9</accession>
<protein>
    <submittedName>
        <fullName evidence="1">Uncharacterized protein</fullName>
    </submittedName>
</protein>
<dbReference type="Proteomes" id="UP001607302">
    <property type="component" value="Unassembled WGS sequence"/>
</dbReference>
<evidence type="ECO:0000313" key="2">
    <source>
        <dbReference type="Proteomes" id="UP001607302"/>
    </source>
</evidence>
<reference evidence="1 2" key="1">
    <citation type="journal article" date="2024" name="Ann. Entomol. Soc. Am.">
        <title>Genomic analyses of the southern and eastern yellowjacket wasps (Hymenoptera: Vespidae) reveal evolutionary signatures of social life.</title>
        <authorList>
            <person name="Catto M.A."/>
            <person name="Caine P.B."/>
            <person name="Orr S.E."/>
            <person name="Hunt B.G."/>
            <person name="Goodisman M.A.D."/>
        </authorList>
    </citation>
    <scope>NUCLEOTIDE SEQUENCE [LARGE SCALE GENOMIC DNA]</scope>
    <source>
        <strain evidence="1">233</strain>
        <tissue evidence="1">Head and thorax</tissue>
    </source>
</reference>
<dbReference type="AlphaFoldDB" id="A0ABD2AIE9"/>
<dbReference type="EMBL" id="JAUDFV010000149">
    <property type="protein sequence ID" value="KAL2719435.1"/>
    <property type="molecule type" value="Genomic_DNA"/>
</dbReference>
<name>A0ABD2AIE9_VESSQ</name>
<organism evidence="1 2">
    <name type="scientific">Vespula squamosa</name>
    <name type="common">Southern yellow jacket</name>
    <name type="synonym">Wasp</name>
    <dbReference type="NCBI Taxonomy" id="30214"/>
    <lineage>
        <taxon>Eukaryota</taxon>
        <taxon>Metazoa</taxon>
        <taxon>Ecdysozoa</taxon>
        <taxon>Arthropoda</taxon>
        <taxon>Hexapoda</taxon>
        <taxon>Insecta</taxon>
        <taxon>Pterygota</taxon>
        <taxon>Neoptera</taxon>
        <taxon>Endopterygota</taxon>
        <taxon>Hymenoptera</taxon>
        <taxon>Apocrita</taxon>
        <taxon>Aculeata</taxon>
        <taxon>Vespoidea</taxon>
        <taxon>Vespidae</taxon>
        <taxon>Vespinae</taxon>
        <taxon>Vespula</taxon>
    </lineage>
</organism>